<evidence type="ECO:0000256" key="1">
    <source>
        <dbReference type="ARBA" id="ARBA00004123"/>
    </source>
</evidence>
<keyword evidence="6" id="KW-1185">Reference proteome</keyword>
<organism evidence="5 6">
    <name type="scientific">Laodelphax striatellus</name>
    <name type="common">Small brown planthopper</name>
    <name type="synonym">Delphax striatella</name>
    <dbReference type="NCBI Taxonomy" id="195883"/>
    <lineage>
        <taxon>Eukaryota</taxon>
        <taxon>Metazoa</taxon>
        <taxon>Ecdysozoa</taxon>
        <taxon>Arthropoda</taxon>
        <taxon>Hexapoda</taxon>
        <taxon>Insecta</taxon>
        <taxon>Pterygota</taxon>
        <taxon>Neoptera</taxon>
        <taxon>Paraneoptera</taxon>
        <taxon>Hemiptera</taxon>
        <taxon>Auchenorrhyncha</taxon>
        <taxon>Fulgoroidea</taxon>
        <taxon>Delphacidae</taxon>
        <taxon>Criomorphinae</taxon>
        <taxon>Laodelphax</taxon>
    </lineage>
</organism>
<comment type="similarity">
    <text evidence="2">Belongs to the MCMBP family.</text>
</comment>
<evidence type="ECO:0000256" key="2">
    <source>
        <dbReference type="ARBA" id="ARBA00007925"/>
    </source>
</evidence>
<accession>A0A482XRH7</accession>
<evidence type="ECO:0000256" key="4">
    <source>
        <dbReference type="ARBA" id="ARBA00023242"/>
    </source>
</evidence>
<reference evidence="5 6" key="1">
    <citation type="journal article" date="2017" name="Gigascience">
        <title>Genome sequence of the small brown planthopper, Laodelphax striatellus.</title>
        <authorList>
            <person name="Zhu J."/>
            <person name="Jiang F."/>
            <person name="Wang X."/>
            <person name="Yang P."/>
            <person name="Bao Y."/>
            <person name="Zhao W."/>
            <person name="Wang W."/>
            <person name="Lu H."/>
            <person name="Wang Q."/>
            <person name="Cui N."/>
            <person name="Li J."/>
            <person name="Chen X."/>
            <person name="Luo L."/>
            <person name="Yu J."/>
            <person name="Kang L."/>
            <person name="Cui F."/>
        </authorList>
    </citation>
    <scope>NUCLEOTIDE SEQUENCE [LARGE SCALE GENOMIC DNA]</scope>
    <source>
        <strain evidence="5">Lst14</strain>
    </source>
</reference>
<dbReference type="STRING" id="195883.A0A482XRH7"/>
<evidence type="ECO:0000313" key="6">
    <source>
        <dbReference type="Proteomes" id="UP000291343"/>
    </source>
</evidence>
<dbReference type="PANTHER" id="PTHR13489">
    <property type="entry name" value="MINI-CHROMOSOME MAINTENANCE COMPLEX-BINDING PROTEIN"/>
    <property type="match status" value="1"/>
</dbReference>
<dbReference type="OrthoDB" id="329666at2759"/>
<dbReference type="InterPro" id="IPR019140">
    <property type="entry name" value="MCM_complex-bd"/>
</dbReference>
<name>A0A482XRH7_LAOST</name>
<dbReference type="GO" id="GO:0006261">
    <property type="term" value="P:DNA-templated DNA replication"/>
    <property type="evidence" value="ECO:0007669"/>
    <property type="project" value="TreeGrafter"/>
</dbReference>
<dbReference type="InParanoid" id="A0A482XRH7"/>
<dbReference type="GO" id="GO:0005634">
    <property type="term" value="C:nucleus"/>
    <property type="evidence" value="ECO:0007669"/>
    <property type="project" value="UniProtKB-SubCell"/>
</dbReference>
<dbReference type="Proteomes" id="UP000291343">
    <property type="component" value="Unassembled WGS sequence"/>
</dbReference>
<dbReference type="PANTHER" id="PTHR13489:SF0">
    <property type="entry name" value="MINI-CHROMOSOME MAINTENANCE COMPLEX-BINDING PROTEIN"/>
    <property type="match status" value="1"/>
</dbReference>
<dbReference type="EMBL" id="QKKF02002773">
    <property type="protein sequence ID" value="RZF48157.1"/>
    <property type="molecule type" value="Genomic_DNA"/>
</dbReference>
<comment type="caution">
    <text evidence="5">The sequence shown here is derived from an EMBL/GenBank/DDBJ whole genome shotgun (WGS) entry which is preliminary data.</text>
</comment>
<comment type="subcellular location">
    <subcellularLocation>
        <location evidence="1">Nucleus</location>
    </subcellularLocation>
</comment>
<evidence type="ECO:0000256" key="3">
    <source>
        <dbReference type="ARBA" id="ARBA00015405"/>
    </source>
</evidence>
<dbReference type="SMR" id="A0A482XRH7"/>
<dbReference type="GO" id="GO:0003682">
    <property type="term" value="F:chromatin binding"/>
    <property type="evidence" value="ECO:0007669"/>
    <property type="project" value="TreeGrafter"/>
</dbReference>
<dbReference type="FunCoup" id="A0A482XRH7">
    <property type="interactions" value="2120"/>
</dbReference>
<proteinExistence type="inferred from homology"/>
<evidence type="ECO:0000313" key="5">
    <source>
        <dbReference type="EMBL" id="RZF48157.1"/>
    </source>
</evidence>
<gene>
    <name evidence="5" type="ORF">LSTR_LSTR009846</name>
</gene>
<protein>
    <recommendedName>
        <fullName evidence="3">Mini-chromosome maintenance complex-binding protein</fullName>
    </recommendedName>
</protein>
<sequence length="591" mass="67649">MQCRKDFAGKIDQCKDIIKDAEVWNKIPVINYTPKELLFQDQLVLFRGMVQDMFSPVLYLAQYEVKNQETGETSLKQGNFTDSLDCKDNEEVILESSATIYKERNSVYVTTVPGSNDWIEEAIRKRNFANIQHLQFSCACKPTSSQPVSGNKRTLDEDVKMEEDCDENGPECTSNKRVCKENLADVKQKAEEKPCEHNFPMLERTIKIMHPNALINLYDEDLKLKINDIIEVAGFLSCDSTSADGDAEDGVEDLPPASVLPRINAVHVRVLRSPHNPADESEVLRCAETTRAELHSLLSKVLLDDNLAADYLLLHLLSTVFQRKDALVLGKFCLNLTNLPKDNTPSTVDTPSRQYSKLLYTFLTKLVPTSTFLSMSLGNLNTFKLVPSKNYEKNRLQTGWLQIPKNTHLVLDETDMQAGKLNDTGVRNVRTLSELINFQKVDYDFQFYPVEFPMDVRVLILSEGKSIFPSDFRLSLDYAETTSEYIAELFAEANRFVERQSSATDKLRDYLITVANLAYEFSDDVETKITEDFVKMRRERQETSSQDLHNLLVLARLFSLSRGCTTLSKETWEIVQDMEEQRRLRMEKKRP</sequence>
<dbReference type="AlphaFoldDB" id="A0A482XRH7"/>
<dbReference type="Pfam" id="PF09739">
    <property type="entry name" value="MCM_bind"/>
    <property type="match status" value="1"/>
</dbReference>
<keyword evidence="4" id="KW-0539">Nucleus</keyword>